<dbReference type="PROSITE" id="PS50043">
    <property type="entry name" value="HTH_LUXR_2"/>
    <property type="match status" value="1"/>
</dbReference>
<dbReference type="SMART" id="SM00448">
    <property type="entry name" value="REC"/>
    <property type="match status" value="1"/>
</dbReference>
<keyword evidence="9" id="KW-1185">Reference proteome</keyword>
<evidence type="ECO:0000256" key="4">
    <source>
        <dbReference type="ARBA" id="ARBA00023163"/>
    </source>
</evidence>
<dbReference type="Gene3D" id="3.40.50.2300">
    <property type="match status" value="1"/>
</dbReference>
<name>A0A856QNZ5_9GAMM</name>
<sequence length="200" mass="22067">MIRMAAAITLERSGMNVVAEADNGVDAIQLTKQLTPDVMILDIGIPNLDGLTVIKRTKALDNPPGILVLTSFDGDVYARRCHKAGASGFINKSLDMSALVRGVQCIVDGYTFFPSSVTSEKYEQINDDEDVADKLSNRELIVLQQLLKGMSNKEISDLMLLSNKTISTYKQRIFEKLNVSNIIDLADVAKRHNLYDGMTK</sequence>
<reference evidence="8" key="1">
    <citation type="submission" date="2021-02" db="EMBL/GenBank/DDBJ databases">
        <title>Strain Y2R2, a novel species of the genus Halomonas.</title>
        <authorList>
            <person name="Huang H."/>
        </authorList>
    </citation>
    <scope>NUCLEOTIDE SEQUENCE</scope>
    <source>
        <strain evidence="8">Y2R2</strain>
    </source>
</reference>
<evidence type="ECO:0000256" key="1">
    <source>
        <dbReference type="ARBA" id="ARBA00022553"/>
    </source>
</evidence>
<protein>
    <submittedName>
        <fullName evidence="8">Response regulator transcription factor</fullName>
    </submittedName>
</protein>
<dbReference type="SUPFAM" id="SSF46894">
    <property type="entry name" value="C-terminal effector domain of the bipartite response regulators"/>
    <property type="match status" value="1"/>
</dbReference>
<dbReference type="InterPro" id="IPR000792">
    <property type="entry name" value="Tscrpt_reg_LuxR_C"/>
</dbReference>
<proteinExistence type="predicted"/>
<dbReference type="SMART" id="SM00421">
    <property type="entry name" value="HTH_LUXR"/>
    <property type="match status" value="1"/>
</dbReference>
<dbReference type="GO" id="GO:0000160">
    <property type="term" value="P:phosphorelay signal transduction system"/>
    <property type="evidence" value="ECO:0007669"/>
    <property type="project" value="InterPro"/>
</dbReference>
<dbReference type="EMBL" id="CP038437">
    <property type="protein sequence ID" value="QEM81615.2"/>
    <property type="molecule type" value="Genomic_DNA"/>
</dbReference>
<feature type="domain" description="Response regulatory" evidence="7">
    <location>
        <begin position="1"/>
        <end position="107"/>
    </location>
</feature>
<dbReference type="InterPro" id="IPR016032">
    <property type="entry name" value="Sig_transdc_resp-reg_C-effctor"/>
</dbReference>
<dbReference type="SUPFAM" id="SSF52172">
    <property type="entry name" value="CheY-like"/>
    <property type="match status" value="1"/>
</dbReference>
<dbReference type="PROSITE" id="PS00622">
    <property type="entry name" value="HTH_LUXR_1"/>
    <property type="match status" value="1"/>
</dbReference>
<dbReference type="GO" id="GO:0003677">
    <property type="term" value="F:DNA binding"/>
    <property type="evidence" value="ECO:0007669"/>
    <property type="project" value="UniProtKB-KW"/>
</dbReference>
<evidence type="ECO:0000256" key="5">
    <source>
        <dbReference type="PROSITE-ProRule" id="PRU00169"/>
    </source>
</evidence>
<dbReference type="PROSITE" id="PS50110">
    <property type="entry name" value="RESPONSE_REGULATORY"/>
    <property type="match status" value="1"/>
</dbReference>
<dbReference type="Pfam" id="PF00196">
    <property type="entry name" value="GerE"/>
    <property type="match status" value="1"/>
</dbReference>
<keyword evidence="1 5" id="KW-0597">Phosphoprotein</keyword>
<dbReference type="Proteomes" id="UP000324285">
    <property type="component" value="Chromosome"/>
</dbReference>
<dbReference type="CDD" id="cd06170">
    <property type="entry name" value="LuxR_C_like"/>
    <property type="match status" value="1"/>
</dbReference>
<evidence type="ECO:0000259" key="7">
    <source>
        <dbReference type="PROSITE" id="PS50110"/>
    </source>
</evidence>
<dbReference type="GO" id="GO:0006355">
    <property type="term" value="P:regulation of DNA-templated transcription"/>
    <property type="evidence" value="ECO:0007669"/>
    <property type="project" value="InterPro"/>
</dbReference>
<dbReference type="PANTHER" id="PTHR43214">
    <property type="entry name" value="TWO-COMPONENT RESPONSE REGULATOR"/>
    <property type="match status" value="1"/>
</dbReference>
<gene>
    <name evidence="8" type="ORF">E4T21_08705</name>
</gene>
<dbReference type="KEGG" id="hbh:E4T21_08705"/>
<feature type="modified residue" description="4-aspartylphosphate" evidence="5">
    <location>
        <position position="42"/>
    </location>
</feature>
<dbReference type="PRINTS" id="PR00038">
    <property type="entry name" value="HTHLUXR"/>
</dbReference>
<dbReference type="CDD" id="cd17535">
    <property type="entry name" value="REC_NarL-like"/>
    <property type="match status" value="1"/>
</dbReference>
<dbReference type="AlphaFoldDB" id="A0A856QNZ5"/>
<dbReference type="InterPro" id="IPR058245">
    <property type="entry name" value="NreC/VraR/RcsB-like_REC"/>
</dbReference>
<evidence type="ECO:0000256" key="3">
    <source>
        <dbReference type="ARBA" id="ARBA00023125"/>
    </source>
</evidence>
<feature type="domain" description="HTH luxR-type" evidence="6">
    <location>
        <begin position="128"/>
        <end position="193"/>
    </location>
</feature>
<dbReference type="InterPro" id="IPR001789">
    <property type="entry name" value="Sig_transdc_resp-reg_receiver"/>
</dbReference>
<dbReference type="InterPro" id="IPR011006">
    <property type="entry name" value="CheY-like_superfamily"/>
</dbReference>
<keyword evidence="2" id="KW-0805">Transcription regulation</keyword>
<dbReference type="Pfam" id="PF00072">
    <property type="entry name" value="Response_reg"/>
    <property type="match status" value="1"/>
</dbReference>
<keyword evidence="4" id="KW-0804">Transcription</keyword>
<accession>A0A856QNZ5</accession>
<keyword evidence="3" id="KW-0238">DNA-binding</keyword>
<organism evidence="8 9">
    <name type="scientific">Halomonas binhaiensis</name>
    <dbReference type="NCBI Taxonomy" id="2562282"/>
    <lineage>
        <taxon>Bacteria</taxon>
        <taxon>Pseudomonadati</taxon>
        <taxon>Pseudomonadota</taxon>
        <taxon>Gammaproteobacteria</taxon>
        <taxon>Oceanospirillales</taxon>
        <taxon>Halomonadaceae</taxon>
        <taxon>Halomonas</taxon>
    </lineage>
</organism>
<dbReference type="PANTHER" id="PTHR43214:SF41">
    <property type="entry name" value="NITRATE_NITRITE RESPONSE REGULATOR PROTEIN NARP"/>
    <property type="match status" value="1"/>
</dbReference>
<evidence type="ECO:0000256" key="2">
    <source>
        <dbReference type="ARBA" id="ARBA00023015"/>
    </source>
</evidence>
<dbReference type="InterPro" id="IPR039420">
    <property type="entry name" value="WalR-like"/>
</dbReference>
<evidence type="ECO:0000313" key="9">
    <source>
        <dbReference type="Proteomes" id="UP000324285"/>
    </source>
</evidence>
<evidence type="ECO:0000313" key="8">
    <source>
        <dbReference type="EMBL" id="QEM81615.2"/>
    </source>
</evidence>
<evidence type="ECO:0000259" key="6">
    <source>
        <dbReference type="PROSITE" id="PS50043"/>
    </source>
</evidence>